<dbReference type="AlphaFoldDB" id="A0A7C8YP90"/>
<sequence length="127" mass="13408">MVEDCLAVTMREIPATEVTKQRTLRITQMPSIVAGRTFRPSLPYGNGEAVVKTKGPLIVPISTVGTGDGSTAGAFPSGPASPILPSLYSGDCSDNWAKWVPLFLPHSHSSIVLHPLSPSLSLSQTLP</sequence>
<accession>A0A7C8YP90</accession>
<organism evidence="1">
    <name type="scientific">Opuntia streptacantha</name>
    <name type="common">Prickly pear cactus</name>
    <name type="synonym">Opuntia cardona</name>
    <dbReference type="NCBI Taxonomy" id="393608"/>
    <lineage>
        <taxon>Eukaryota</taxon>
        <taxon>Viridiplantae</taxon>
        <taxon>Streptophyta</taxon>
        <taxon>Embryophyta</taxon>
        <taxon>Tracheophyta</taxon>
        <taxon>Spermatophyta</taxon>
        <taxon>Magnoliopsida</taxon>
        <taxon>eudicotyledons</taxon>
        <taxon>Gunneridae</taxon>
        <taxon>Pentapetalae</taxon>
        <taxon>Caryophyllales</taxon>
        <taxon>Cactineae</taxon>
        <taxon>Cactaceae</taxon>
        <taxon>Opuntioideae</taxon>
        <taxon>Opuntia</taxon>
    </lineage>
</organism>
<dbReference type="EMBL" id="GISG01040913">
    <property type="protein sequence ID" value="MBA4622913.1"/>
    <property type="molecule type" value="Transcribed_RNA"/>
</dbReference>
<evidence type="ECO:0000313" key="1">
    <source>
        <dbReference type="EMBL" id="MBA4622913.1"/>
    </source>
</evidence>
<protein>
    <submittedName>
        <fullName evidence="1">Uncharacterized protein</fullName>
    </submittedName>
</protein>
<name>A0A7C8YP90_OPUST</name>
<reference evidence="1" key="1">
    <citation type="journal article" date="2013" name="J. Plant Res.">
        <title>Effect of fungi and light on seed germination of three Opuntia species from semiarid lands of central Mexico.</title>
        <authorList>
            <person name="Delgado-Sanchez P."/>
            <person name="Jimenez-Bremont J.F."/>
            <person name="Guerrero-Gonzalez Mde L."/>
            <person name="Flores J."/>
        </authorList>
    </citation>
    <scope>NUCLEOTIDE SEQUENCE</scope>
    <source>
        <tissue evidence="1">Cladode</tissue>
    </source>
</reference>
<proteinExistence type="predicted"/>
<reference evidence="1" key="2">
    <citation type="submission" date="2020-07" db="EMBL/GenBank/DDBJ databases">
        <authorList>
            <person name="Vera ALvarez R."/>
            <person name="Arias-Moreno D.M."/>
            <person name="Jimenez-Jacinto V."/>
            <person name="Jimenez-Bremont J.F."/>
            <person name="Swaminathan K."/>
            <person name="Moose S.P."/>
            <person name="Guerrero-Gonzalez M.L."/>
            <person name="Marino-Ramirez L."/>
            <person name="Landsman D."/>
            <person name="Rodriguez-Kessler M."/>
            <person name="Delgado-Sanchez P."/>
        </authorList>
    </citation>
    <scope>NUCLEOTIDE SEQUENCE</scope>
    <source>
        <tissue evidence="1">Cladode</tissue>
    </source>
</reference>